<dbReference type="Pfam" id="PF03861">
    <property type="entry name" value="ANTAR"/>
    <property type="match status" value="1"/>
</dbReference>
<dbReference type="OrthoDB" id="3683444at2"/>
<evidence type="ECO:0000259" key="3">
    <source>
        <dbReference type="PROSITE" id="PS50921"/>
    </source>
</evidence>
<comment type="caution">
    <text evidence="4">The sequence shown here is derived from an EMBL/GenBank/DDBJ whole genome shotgun (WGS) entry which is preliminary data.</text>
</comment>
<accession>A0A3E0GY21</accession>
<keyword evidence="1" id="KW-0805">Transcription regulation</keyword>
<evidence type="ECO:0000256" key="1">
    <source>
        <dbReference type="ARBA" id="ARBA00023015"/>
    </source>
</evidence>
<sequence>MPPAVSDTRDHVHARRLAQFTEALARARSIGHFTRLLTDLSRHLLDIPAAGVLLYDRAGVPAVDGSPEDKRFAALFALQAKSGPTQECYHAGQSVVLTHACAVRDDWLDLAAAMTDSGVTAIEAIPLRTYSTSTRGETIGALTLFCEAQTTSAHRRLRHVVQGLANIGLTTVTLRQDASLSVEFAERLRDKVRRNTEIEQAKGMVAGRLRIGIDQASRLLTAVSEEHDLPLHQLAHDVLTGRTDLCG</sequence>
<evidence type="ECO:0000256" key="2">
    <source>
        <dbReference type="ARBA" id="ARBA00023163"/>
    </source>
</evidence>
<name>A0A3E0GY21_9PSEU</name>
<dbReference type="GO" id="GO:0003723">
    <property type="term" value="F:RNA binding"/>
    <property type="evidence" value="ECO:0007669"/>
    <property type="project" value="InterPro"/>
</dbReference>
<dbReference type="AlphaFoldDB" id="A0A3E0GY21"/>
<keyword evidence="2" id="KW-0804">Transcription</keyword>
<proteinExistence type="predicted"/>
<dbReference type="Gene3D" id="1.10.10.10">
    <property type="entry name" value="Winged helix-like DNA-binding domain superfamily/Winged helix DNA-binding domain"/>
    <property type="match status" value="1"/>
</dbReference>
<evidence type="ECO:0000313" key="4">
    <source>
        <dbReference type="EMBL" id="REH30754.1"/>
    </source>
</evidence>
<dbReference type="InterPro" id="IPR036388">
    <property type="entry name" value="WH-like_DNA-bd_sf"/>
</dbReference>
<dbReference type="EMBL" id="QUNO01000023">
    <property type="protein sequence ID" value="REH30754.1"/>
    <property type="molecule type" value="Genomic_DNA"/>
</dbReference>
<gene>
    <name evidence="4" type="ORF">BCF44_123113</name>
</gene>
<keyword evidence="5" id="KW-1185">Reference proteome</keyword>
<dbReference type="RefSeq" id="WP_116181092.1">
    <property type="nucleotide sequence ID" value="NZ_CP144375.1"/>
</dbReference>
<feature type="domain" description="ANTAR" evidence="3">
    <location>
        <begin position="178"/>
        <end position="239"/>
    </location>
</feature>
<dbReference type="Gene3D" id="3.30.450.40">
    <property type="match status" value="1"/>
</dbReference>
<dbReference type="InterPro" id="IPR029016">
    <property type="entry name" value="GAF-like_dom_sf"/>
</dbReference>
<reference evidence="4 5" key="1">
    <citation type="submission" date="2018-08" db="EMBL/GenBank/DDBJ databases">
        <title>Genomic Encyclopedia of Archaeal and Bacterial Type Strains, Phase II (KMG-II): from individual species to whole genera.</title>
        <authorList>
            <person name="Goeker M."/>
        </authorList>
    </citation>
    <scope>NUCLEOTIDE SEQUENCE [LARGE SCALE GENOMIC DNA]</scope>
    <source>
        <strain evidence="4 5">DSM 45791</strain>
    </source>
</reference>
<dbReference type="InterPro" id="IPR005561">
    <property type="entry name" value="ANTAR"/>
</dbReference>
<dbReference type="SUPFAM" id="SSF55781">
    <property type="entry name" value="GAF domain-like"/>
    <property type="match status" value="1"/>
</dbReference>
<dbReference type="Proteomes" id="UP000256269">
    <property type="component" value="Unassembled WGS sequence"/>
</dbReference>
<evidence type="ECO:0000313" key="5">
    <source>
        <dbReference type="Proteomes" id="UP000256269"/>
    </source>
</evidence>
<organism evidence="4 5">
    <name type="scientific">Kutzneria buriramensis</name>
    <dbReference type="NCBI Taxonomy" id="1045776"/>
    <lineage>
        <taxon>Bacteria</taxon>
        <taxon>Bacillati</taxon>
        <taxon>Actinomycetota</taxon>
        <taxon>Actinomycetes</taxon>
        <taxon>Pseudonocardiales</taxon>
        <taxon>Pseudonocardiaceae</taxon>
        <taxon>Kutzneria</taxon>
    </lineage>
</organism>
<dbReference type="SMART" id="SM01012">
    <property type="entry name" value="ANTAR"/>
    <property type="match status" value="1"/>
</dbReference>
<dbReference type="PROSITE" id="PS50921">
    <property type="entry name" value="ANTAR"/>
    <property type="match status" value="1"/>
</dbReference>
<protein>
    <submittedName>
        <fullName evidence="4">ANTAR domain-containing protein</fullName>
    </submittedName>
</protein>